<accession>A0A9N9S2H8</accession>
<protein>
    <submittedName>
        <fullName evidence="2">Uncharacterized protein</fullName>
    </submittedName>
</protein>
<proteinExistence type="predicted"/>
<sequence length="554" mass="62761">MFIILSVIISALYVQVGSFDQYSLVYSITIKEINELNAAFSGARLDSLKLQNYAKYIIQQNSTNKSEVNSITFENFSELSELLKNYSTRDGAVQVQHLLDEVMSQIKSMIEILKSQGISDQKILAVAFPVAYNDLVHMLSLNAHKLSLKINVIPLRKPESPKFKVAKPHKTTRKTYKKAVKKAFKEAKRLKVLAPRIMRNMPLQTSIISDFQKIVTNLADSVEKAFASYPAYATGAKEIILNITNQSEKVLKILEGNVVLLLYFCSRSSVYVLFFTRQVQINFEIMIKYYILLLCLYQGVMVAVSSNPGIDSGDIAELNYIFRETHYDSDLLEIYASYLISRHGIDDGLINSSAVQIYTDLYEILTQSSSGNNTGQAQKLMQNIFNQTKIMFRIIKQQGIQEASVLALWLPWAYNDMINVLSPKFRNMIAKKPNITARVEFITALSKARSDVYRFNFILPKLINGINQQQTLDFNKLKQFMTKLGNSTYSIAAVSKASYANGIKALIEDASKQVETIFEVFANNGVKEGPIIFEILIKIFMDMMTQLVYFLTAI</sequence>
<organism evidence="2 3">
    <name type="scientific">Chironomus riparius</name>
    <dbReference type="NCBI Taxonomy" id="315576"/>
    <lineage>
        <taxon>Eukaryota</taxon>
        <taxon>Metazoa</taxon>
        <taxon>Ecdysozoa</taxon>
        <taxon>Arthropoda</taxon>
        <taxon>Hexapoda</taxon>
        <taxon>Insecta</taxon>
        <taxon>Pterygota</taxon>
        <taxon>Neoptera</taxon>
        <taxon>Endopterygota</taxon>
        <taxon>Diptera</taxon>
        <taxon>Nematocera</taxon>
        <taxon>Chironomoidea</taxon>
        <taxon>Chironomidae</taxon>
        <taxon>Chironominae</taxon>
        <taxon>Chironomus</taxon>
    </lineage>
</organism>
<dbReference type="AlphaFoldDB" id="A0A9N9S2H8"/>
<gene>
    <name evidence="2" type="ORF">CHIRRI_LOCUS12903</name>
</gene>
<feature type="signal peptide" evidence="1">
    <location>
        <begin position="1"/>
        <end position="18"/>
    </location>
</feature>
<reference evidence="2" key="1">
    <citation type="submission" date="2022-01" db="EMBL/GenBank/DDBJ databases">
        <authorList>
            <person name="King R."/>
        </authorList>
    </citation>
    <scope>NUCLEOTIDE SEQUENCE</scope>
</reference>
<evidence type="ECO:0000313" key="2">
    <source>
        <dbReference type="EMBL" id="CAG9810086.1"/>
    </source>
</evidence>
<reference evidence="2" key="2">
    <citation type="submission" date="2022-10" db="EMBL/GenBank/DDBJ databases">
        <authorList>
            <consortium name="ENA_rothamsted_submissions"/>
            <consortium name="culmorum"/>
            <person name="King R."/>
        </authorList>
    </citation>
    <scope>NUCLEOTIDE SEQUENCE</scope>
</reference>
<keyword evidence="1" id="KW-0732">Signal</keyword>
<evidence type="ECO:0000256" key="1">
    <source>
        <dbReference type="SAM" id="SignalP"/>
    </source>
</evidence>
<keyword evidence="3" id="KW-1185">Reference proteome</keyword>
<dbReference type="EMBL" id="OU895880">
    <property type="protein sequence ID" value="CAG9810086.1"/>
    <property type="molecule type" value="Genomic_DNA"/>
</dbReference>
<evidence type="ECO:0000313" key="3">
    <source>
        <dbReference type="Proteomes" id="UP001153620"/>
    </source>
</evidence>
<dbReference type="Proteomes" id="UP001153620">
    <property type="component" value="Chromosome 4"/>
</dbReference>
<feature type="chain" id="PRO_5040367579" evidence="1">
    <location>
        <begin position="19"/>
        <end position="554"/>
    </location>
</feature>
<name>A0A9N9S2H8_9DIPT</name>